<dbReference type="GO" id="GO:0005764">
    <property type="term" value="C:lysosome"/>
    <property type="evidence" value="ECO:0007669"/>
    <property type="project" value="UniProtKB-SubCell"/>
</dbReference>
<dbReference type="PANTHER" id="PTHR11024">
    <property type="entry name" value="NUCLEAR PORE COMPLEX PROTEIN SEC13 / SEH1 FAMILY MEMBER"/>
    <property type="match status" value="1"/>
</dbReference>
<dbReference type="Proteomes" id="UP000694844">
    <property type="component" value="Chromosome 5"/>
</dbReference>
<dbReference type="KEGG" id="cvn:111134885"/>
<comment type="similarity">
    <text evidence="3">Belongs to the WD repeat SEC13 family.</text>
</comment>
<evidence type="ECO:0000256" key="14">
    <source>
        <dbReference type="SAM" id="MobiDB-lite"/>
    </source>
</evidence>
<evidence type="ECO:0000256" key="1">
    <source>
        <dbReference type="ARBA" id="ARBA00004259"/>
    </source>
</evidence>
<dbReference type="GO" id="GO:0034198">
    <property type="term" value="P:cellular response to amino acid starvation"/>
    <property type="evidence" value="ECO:0007669"/>
    <property type="project" value="TreeGrafter"/>
</dbReference>
<dbReference type="Pfam" id="PF00400">
    <property type="entry name" value="WD40"/>
    <property type="match status" value="3"/>
</dbReference>
<dbReference type="InterPro" id="IPR036322">
    <property type="entry name" value="WD40_repeat_dom_sf"/>
</dbReference>
<evidence type="ECO:0000256" key="3">
    <source>
        <dbReference type="ARBA" id="ARBA00010102"/>
    </source>
</evidence>
<dbReference type="AlphaFoldDB" id="A0A8B8EKN1"/>
<evidence type="ECO:0000256" key="5">
    <source>
        <dbReference type="ARBA" id="ARBA00022574"/>
    </source>
</evidence>
<evidence type="ECO:0000313" key="16">
    <source>
        <dbReference type="RefSeq" id="XP_022340103.1"/>
    </source>
</evidence>
<evidence type="ECO:0000256" key="9">
    <source>
        <dbReference type="ARBA" id="ARBA00022927"/>
    </source>
</evidence>
<evidence type="ECO:0000256" key="12">
    <source>
        <dbReference type="ARBA" id="ARBA00023306"/>
    </source>
</evidence>
<evidence type="ECO:0000256" key="11">
    <source>
        <dbReference type="ARBA" id="ARBA00023242"/>
    </source>
</evidence>
<feature type="compositionally biased region" description="Polar residues" evidence="14">
    <location>
        <begin position="331"/>
        <end position="345"/>
    </location>
</feature>
<dbReference type="GO" id="GO:0051301">
    <property type="term" value="P:cell division"/>
    <property type="evidence" value="ECO:0007669"/>
    <property type="project" value="UniProtKB-KW"/>
</dbReference>
<gene>
    <name evidence="16" type="primary">LOC111134885</name>
</gene>
<dbReference type="Gene3D" id="2.130.10.10">
    <property type="entry name" value="YVTN repeat-like/Quinoprotein amine dehydrogenase"/>
    <property type="match status" value="1"/>
</dbReference>
<dbReference type="InterPro" id="IPR037363">
    <property type="entry name" value="Sec13/Seh1_fam"/>
</dbReference>
<sequence>MFVTKQIESEHKDLIHDVSFDFYGKRMATCSSDQSVKVWDLGEDGEWKCTASWKTHSGSVFRVTWAHPEFGQVLATCSFDRQAAVWEESFGDVGREGVKSNWIKKSILVDSRTAVTDVKFAPKHLGLQLAICCSDGIVRIYECPDVMNISQWSLQHDIQTKFKCSCLSWNSSRMHPPMIAVGSDDNNPSGGGKCQVFEYNDSTRKWTKVETIVAVTDPVHDVAFAPNLGRSFHLLAIASKELKVISLTPLGRDSVIGNQAVVSRFEMKQVASFADHDSPVWRVSWNVTGTILSSSGDDGCVRLWKANYLGRWKCISILKGDASQSRPDRNFSANPGQITPGAVSQQSNEELVRMNIKRNSGWPSFNTQKDQGKTYY</sequence>
<evidence type="ECO:0000256" key="13">
    <source>
        <dbReference type="PROSITE-ProRule" id="PRU00221"/>
    </source>
</evidence>
<evidence type="ECO:0000256" key="6">
    <source>
        <dbReference type="ARBA" id="ARBA00022618"/>
    </source>
</evidence>
<keyword evidence="5 13" id="KW-0853">WD repeat</keyword>
<dbReference type="GO" id="GO:0015031">
    <property type="term" value="P:protein transport"/>
    <property type="evidence" value="ECO:0007669"/>
    <property type="project" value="UniProtKB-KW"/>
</dbReference>
<evidence type="ECO:0000256" key="4">
    <source>
        <dbReference type="ARBA" id="ARBA00022448"/>
    </source>
</evidence>
<dbReference type="GO" id="GO:1904263">
    <property type="term" value="P:positive regulation of TORC1 signaling"/>
    <property type="evidence" value="ECO:0007669"/>
    <property type="project" value="TreeGrafter"/>
</dbReference>
<keyword evidence="6" id="KW-0132">Cell division</keyword>
<dbReference type="GO" id="GO:0035859">
    <property type="term" value="C:Seh1-associated complex"/>
    <property type="evidence" value="ECO:0007669"/>
    <property type="project" value="TreeGrafter"/>
</dbReference>
<dbReference type="OrthoDB" id="364224at2759"/>
<evidence type="ECO:0000256" key="8">
    <source>
        <dbReference type="ARBA" id="ARBA00022776"/>
    </source>
</evidence>
<keyword evidence="8" id="KW-0498">Mitosis</keyword>
<dbReference type="PROSITE" id="PS50294">
    <property type="entry name" value="WD_REPEATS_REGION"/>
    <property type="match status" value="2"/>
</dbReference>
<keyword evidence="4" id="KW-0813">Transport</keyword>
<dbReference type="PROSITE" id="PS50082">
    <property type="entry name" value="WD_REPEATS_2"/>
    <property type="match status" value="2"/>
</dbReference>
<keyword evidence="9" id="KW-0653">Protein transport</keyword>
<feature type="region of interest" description="Disordered" evidence="14">
    <location>
        <begin position="322"/>
        <end position="345"/>
    </location>
</feature>
<feature type="repeat" description="WD" evidence="13">
    <location>
        <begin position="273"/>
        <end position="305"/>
    </location>
</feature>
<dbReference type="RefSeq" id="XP_022340103.1">
    <property type="nucleotide sequence ID" value="XM_022484395.1"/>
</dbReference>
<keyword evidence="11" id="KW-0539">Nucleus</keyword>
<evidence type="ECO:0000256" key="10">
    <source>
        <dbReference type="ARBA" id="ARBA00023228"/>
    </source>
</evidence>
<dbReference type="SMART" id="SM00320">
    <property type="entry name" value="WD40"/>
    <property type="match status" value="6"/>
</dbReference>
<keyword evidence="7" id="KW-0677">Repeat</keyword>
<accession>A0A8B8EKN1</accession>
<comment type="subcellular location">
    <subcellularLocation>
        <location evidence="2">Lysosome</location>
    </subcellularLocation>
    <subcellularLocation>
        <location evidence="1">Nucleus envelope</location>
    </subcellularLocation>
</comment>
<keyword evidence="12" id="KW-0131">Cell cycle</keyword>
<evidence type="ECO:0000256" key="2">
    <source>
        <dbReference type="ARBA" id="ARBA00004371"/>
    </source>
</evidence>
<organism evidence="15 16">
    <name type="scientific">Crassostrea virginica</name>
    <name type="common">Eastern oyster</name>
    <dbReference type="NCBI Taxonomy" id="6565"/>
    <lineage>
        <taxon>Eukaryota</taxon>
        <taxon>Metazoa</taxon>
        <taxon>Spiralia</taxon>
        <taxon>Lophotrochozoa</taxon>
        <taxon>Mollusca</taxon>
        <taxon>Bivalvia</taxon>
        <taxon>Autobranchia</taxon>
        <taxon>Pteriomorphia</taxon>
        <taxon>Ostreida</taxon>
        <taxon>Ostreoidea</taxon>
        <taxon>Ostreidae</taxon>
        <taxon>Crassostrea</taxon>
    </lineage>
</organism>
<dbReference type="GO" id="GO:0031080">
    <property type="term" value="C:nuclear pore outer ring"/>
    <property type="evidence" value="ECO:0007669"/>
    <property type="project" value="TreeGrafter"/>
</dbReference>
<dbReference type="PROSITE" id="PS00678">
    <property type="entry name" value="WD_REPEATS_1"/>
    <property type="match status" value="1"/>
</dbReference>
<dbReference type="PANTHER" id="PTHR11024:SF3">
    <property type="entry name" value="NUCLEOPORIN SEH1"/>
    <property type="match status" value="1"/>
</dbReference>
<keyword evidence="10" id="KW-0458">Lysosome</keyword>
<proteinExistence type="inferred from homology"/>
<reference evidence="16" key="1">
    <citation type="submission" date="2025-08" db="UniProtKB">
        <authorList>
            <consortium name="RefSeq"/>
        </authorList>
    </citation>
    <scope>IDENTIFICATION</scope>
    <source>
        <tissue evidence="16">Whole sample</tissue>
    </source>
</reference>
<dbReference type="InterPro" id="IPR019775">
    <property type="entry name" value="WD40_repeat_CS"/>
</dbReference>
<feature type="repeat" description="WD" evidence="13">
    <location>
        <begin position="8"/>
        <end position="41"/>
    </location>
</feature>
<dbReference type="InterPro" id="IPR001680">
    <property type="entry name" value="WD40_rpt"/>
</dbReference>
<evidence type="ECO:0000313" key="15">
    <source>
        <dbReference type="Proteomes" id="UP000694844"/>
    </source>
</evidence>
<dbReference type="InterPro" id="IPR015943">
    <property type="entry name" value="WD40/YVTN_repeat-like_dom_sf"/>
</dbReference>
<evidence type="ECO:0000256" key="7">
    <source>
        <dbReference type="ARBA" id="ARBA00022737"/>
    </source>
</evidence>
<dbReference type="GO" id="GO:0005198">
    <property type="term" value="F:structural molecule activity"/>
    <property type="evidence" value="ECO:0007669"/>
    <property type="project" value="InterPro"/>
</dbReference>
<dbReference type="FunFam" id="2.130.10.10:FF:000063">
    <property type="entry name" value="SEH1 like nucleoporin"/>
    <property type="match status" value="1"/>
</dbReference>
<protein>
    <submittedName>
        <fullName evidence="16">Nucleoporin SEH1-like</fullName>
    </submittedName>
</protein>
<keyword evidence="15" id="KW-1185">Reference proteome</keyword>
<name>A0A8B8EKN1_CRAVI</name>
<dbReference type="GeneID" id="111134885"/>
<dbReference type="SUPFAM" id="SSF50978">
    <property type="entry name" value="WD40 repeat-like"/>
    <property type="match status" value="1"/>
</dbReference>